<dbReference type="AlphaFoldDB" id="A0A2K2EZE4"/>
<dbReference type="NCBIfam" id="TIGR02727">
    <property type="entry name" value="MTHFS_bact"/>
    <property type="match status" value="1"/>
</dbReference>
<protein>
    <recommendedName>
        <fullName evidence="5">5-formyltetrahydrofolate cyclo-ligase</fullName>
        <ecNumber evidence="5">6.3.3.2</ecNumber>
    </recommendedName>
</protein>
<dbReference type="PANTHER" id="PTHR23407:SF1">
    <property type="entry name" value="5-FORMYLTETRAHYDROFOLATE CYCLO-LIGASE"/>
    <property type="match status" value="1"/>
</dbReference>
<comment type="similarity">
    <text evidence="1 5">Belongs to the 5-formyltetrahydrofolate cyclo-ligase family.</text>
</comment>
<evidence type="ECO:0000256" key="4">
    <source>
        <dbReference type="PIRSR" id="PIRSR006806-1"/>
    </source>
</evidence>
<evidence type="ECO:0000256" key="1">
    <source>
        <dbReference type="ARBA" id="ARBA00010638"/>
    </source>
</evidence>
<dbReference type="GO" id="GO:0005524">
    <property type="term" value="F:ATP binding"/>
    <property type="evidence" value="ECO:0007669"/>
    <property type="project" value="UniProtKB-KW"/>
</dbReference>
<evidence type="ECO:0000256" key="2">
    <source>
        <dbReference type="ARBA" id="ARBA00022741"/>
    </source>
</evidence>
<keyword evidence="5" id="KW-0479">Metal-binding</keyword>
<feature type="binding site" evidence="4">
    <location>
        <begin position="10"/>
        <end position="14"/>
    </location>
    <ligand>
        <name>ATP</name>
        <dbReference type="ChEBI" id="CHEBI:30616"/>
    </ligand>
</feature>
<feature type="binding site" evidence="4">
    <location>
        <position position="56"/>
    </location>
    <ligand>
        <name>substrate</name>
    </ligand>
</feature>
<dbReference type="Proteomes" id="UP000236151">
    <property type="component" value="Unassembled WGS sequence"/>
</dbReference>
<dbReference type="GO" id="GO:0009396">
    <property type="term" value="P:folic acid-containing compound biosynthetic process"/>
    <property type="evidence" value="ECO:0007669"/>
    <property type="project" value="TreeGrafter"/>
</dbReference>
<dbReference type="Pfam" id="PF01812">
    <property type="entry name" value="5-FTHF_cyc-lig"/>
    <property type="match status" value="1"/>
</dbReference>
<keyword evidence="2 4" id="KW-0547">Nucleotide-binding</keyword>
<dbReference type="GO" id="GO:0035999">
    <property type="term" value="P:tetrahydrofolate interconversion"/>
    <property type="evidence" value="ECO:0007669"/>
    <property type="project" value="TreeGrafter"/>
</dbReference>
<dbReference type="KEGG" id="cthd:CDO33_09300"/>
<feature type="binding site" evidence="4">
    <location>
        <begin position="145"/>
        <end position="153"/>
    </location>
    <ligand>
        <name>ATP</name>
        <dbReference type="ChEBI" id="CHEBI:30616"/>
    </ligand>
</feature>
<keyword evidence="3 4" id="KW-0067">ATP-binding</keyword>
<comment type="catalytic activity">
    <reaction evidence="5">
        <text>(6S)-5-formyl-5,6,7,8-tetrahydrofolate + ATP = (6R)-5,10-methenyltetrahydrofolate + ADP + phosphate</text>
        <dbReference type="Rhea" id="RHEA:10488"/>
        <dbReference type="ChEBI" id="CHEBI:30616"/>
        <dbReference type="ChEBI" id="CHEBI:43474"/>
        <dbReference type="ChEBI" id="CHEBI:57455"/>
        <dbReference type="ChEBI" id="CHEBI:57457"/>
        <dbReference type="ChEBI" id="CHEBI:456216"/>
        <dbReference type="EC" id="6.3.3.2"/>
    </reaction>
</comment>
<comment type="caution">
    <text evidence="6">The sequence shown here is derived from an EMBL/GenBank/DDBJ whole genome shotgun (WGS) entry which is preliminary data.</text>
</comment>
<dbReference type="PANTHER" id="PTHR23407">
    <property type="entry name" value="ATPASE INHIBITOR/5-FORMYLTETRAHYDROFOLATE CYCLO-LIGASE"/>
    <property type="match status" value="1"/>
</dbReference>
<name>A0A2K2EZE4_9CLOT</name>
<proteinExistence type="inferred from homology"/>
<dbReference type="OrthoDB" id="9801938at2"/>
<sequence length="198" mass="22835">MKDTQRKDEKRRLREEILAKRALLTAEDIKEKSRKITDKLLDLKEFKASKVVMSYVDFNNEVETKDFIRTCLQQGKRVAVPVVVRKPESPRSEIIASEIFDPDGDLVPGTYGIPEPRKDRLREINPCEIDFAAIPGTVFDVRRNRIGYGAGYYDRFLIKLKKDCLKAGLAFELQIVEELPVEKHDVPLDMIITESRNI</sequence>
<accession>A0A2K2EZE4</accession>
<dbReference type="InterPro" id="IPR037171">
    <property type="entry name" value="NagB/RpiA_transferase-like"/>
</dbReference>
<evidence type="ECO:0000256" key="3">
    <source>
        <dbReference type="ARBA" id="ARBA00022840"/>
    </source>
</evidence>
<dbReference type="RefSeq" id="WP_103083185.1">
    <property type="nucleotide sequence ID" value="NZ_CP021850.1"/>
</dbReference>
<dbReference type="PIRSF" id="PIRSF006806">
    <property type="entry name" value="FTHF_cligase"/>
    <property type="match status" value="1"/>
</dbReference>
<organism evidence="6 7">
    <name type="scientific">Clostridium thermosuccinogenes</name>
    <dbReference type="NCBI Taxonomy" id="84032"/>
    <lineage>
        <taxon>Bacteria</taxon>
        <taxon>Bacillati</taxon>
        <taxon>Bacillota</taxon>
        <taxon>Clostridia</taxon>
        <taxon>Eubacteriales</taxon>
        <taxon>Clostridiaceae</taxon>
        <taxon>Clostridium</taxon>
    </lineage>
</organism>
<dbReference type="EC" id="6.3.3.2" evidence="5"/>
<evidence type="ECO:0000313" key="7">
    <source>
        <dbReference type="Proteomes" id="UP000236151"/>
    </source>
</evidence>
<keyword evidence="5" id="KW-0460">Magnesium</keyword>
<keyword evidence="7" id="KW-1185">Reference proteome</keyword>
<dbReference type="EMBL" id="NIOJ01000091">
    <property type="protein sequence ID" value="PNT94740.1"/>
    <property type="molecule type" value="Genomic_DNA"/>
</dbReference>
<keyword evidence="6" id="KW-0436">Ligase</keyword>
<feature type="binding site" evidence="4">
    <location>
        <position position="61"/>
    </location>
    <ligand>
        <name>substrate</name>
    </ligand>
</feature>
<dbReference type="GO" id="GO:0046872">
    <property type="term" value="F:metal ion binding"/>
    <property type="evidence" value="ECO:0007669"/>
    <property type="project" value="UniProtKB-KW"/>
</dbReference>
<gene>
    <name evidence="6" type="ORF">CDQ84_18385</name>
</gene>
<reference evidence="6 7" key="1">
    <citation type="submission" date="2017-06" db="EMBL/GenBank/DDBJ databases">
        <title>Investigating the central metabolism of Clostridium thermosuccinogenes.</title>
        <authorList>
            <person name="Koendjbiharie J.G."/>
            <person name="van Kranenburg R."/>
        </authorList>
    </citation>
    <scope>NUCLEOTIDE SEQUENCE [LARGE SCALE GENOMIC DNA]</scope>
    <source>
        <strain evidence="6 7">DSM 5806</strain>
    </source>
</reference>
<dbReference type="InterPro" id="IPR024185">
    <property type="entry name" value="FTHF_cligase-like_sf"/>
</dbReference>
<dbReference type="Gene3D" id="3.40.50.10420">
    <property type="entry name" value="NagB/RpiA/CoA transferase-like"/>
    <property type="match status" value="1"/>
</dbReference>
<dbReference type="GO" id="GO:0030272">
    <property type="term" value="F:5-formyltetrahydrofolate cyclo-ligase activity"/>
    <property type="evidence" value="ECO:0007669"/>
    <property type="project" value="UniProtKB-EC"/>
</dbReference>
<dbReference type="SUPFAM" id="SSF100950">
    <property type="entry name" value="NagB/RpiA/CoA transferase-like"/>
    <property type="match status" value="1"/>
</dbReference>
<dbReference type="InterPro" id="IPR002698">
    <property type="entry name" value="FTHF_cligase"/>
</dbReference>
<comment type="cofactor">
    <cofactor evidence="5">
        <name>Mg(2+)</name>
        <dbReference type="ChEBI" id="CHEBI:18420"/>
    </cofactor>
</comment>
<evidence type="ECO:0000256" key="5">
    <source>
        <dbReference type="RuleBase" id="RU361279"/>
    </source>
</evidence>
<evidence type="ECO:0000313" key="6">
    <source>
        <dbReference type="EMBL" id="PNT94740.1"/>
    </source>
</evidence>